<dbReference type="InterPro" id="IPR040976">
    <property type="entry name" value="Pkinase_fungal"/>
</dbReference>
<evidence type="ECO:0000313" key="3">
    <source>
        <dbReference type="Proteomes" id="UP000639403"/>
    </source>
</evidence>
<evidence type="ECO:0000313" key="2">
    <source>
        <dbReference type="EMBL" id="KAF9808216.1"/>
    </source>
</evidence>
<name>A0A8H7TZV9_9APHY</name>
<gene>
    <name evidence="2" type="ORF">IEO21_07935</name>
</gene>
<dbReference type="AlphaFoldDB" id="A0A8H7TZV9"/>
<reference evidence="2" key="2">
    <citation type="journal article" name="Front. Microbiol.">
        <title>Degradative Capacity of Two Strains of Rhodonia placenta: From Phenotype to Genotype.</title>
        <authorList>
            <person name="Kolle M."/>
            <person name="Horta M.A.C."/>
            <person name="Nowrousian M."/>
            <person name="Ohm R.A."/>
            <person name="Benz J.P."/>
            <person name="Pilgard A."/>
        </authorList>
    </citation>
    <scope>NUCLEOTIDE SEQUENCE</scope>
    <source>
        <strain evidence="2">FPRL280</strain>
    </source>
</reference>
<protein>
    <recommendedName>
        <fullName evidence="1">Fungal-type protein kinase domain-containing protein</fullName>
    </recommendedName>
</protein>
<dbReference type="EMBL" id="JADOXO010000248">
    <property type="protein sequence ID" value="KAF9808216.1"/>
    <property type="molecule type" value="Genomic_DNA"/>
</dbReference>
<comment type="caution">
    <text evidence="2">The sequence shown here is derived from an EMBL/GenBank/DDBJ whole genome shotgun (WGS) entry which is preliminary data.</text>
</comment>
<organism evidence="2 3">
    <name type="scientific">Rhodonia placenta</name>
    <dbReference type="NCBI Taxonomy" id="104341"/>
    <lineage>
        <taxon>Eukaryota</taxon>
        <taxon>Fungi</taxon>
        <taxon>Dikarya</taxon>
        <taxon>Basidiomycota</taxon>
        <taxon>Agaricomycotina</taxon>
        <taxon>Agaricomycetes</taxon>
        <taxon>Polyporales</taxon>
        <taxon>Adustoporiaceae</taxon>
        <taxon>Rhodonia</taxon>
    </lineage>
</organism>
<reference evidence="2" key="1">
    <citation type="submission" date="2020-11" db="EMBL/GenBank/DDBJ databases">
        <authorList>
            <person name="Koelle M."/>
            <person name="Horta M.A.C."/>
            <person name="Nowrousian M."/>
            <person name="Ohm R.A."/>
            <person name="Benz P."/>
            <person name="Pilgard A."/>
        </authorList>
    </citation>
    <scope>NUCLEOTIDE SEQUENCE</scope>
    <source>
        <strain evidence="2">FPRL280</strain>
    </source>
</reference>
<dbReference type="Proteomes" id="UP000639403">
    <property type="component" value="Unassembled WGS sequence"/>
</dbReference>
<proteinExistence type="predicted"/>
<evidence type="ECO:0000259" key="1">
    <source>
        <dbReference type="Pfam" id="PF17667"/>
    </source>
</evidence>
<dbReference type="Pfam" id="PF17667">
    <property type="entry name" value="Pkinase_fungal"/>
    <property type="match status" value="1"/>
</dbReference>
<sequence length="203" mass="22858">MNTVLRVTWSVIALGEHEEEHELTGTRTPHIIAGHLGAAACLSDLESQSTRELVEALRHVTKGHRLAYESILHQNIGEGNVMIAPEGALFKKYTADFDILFNWNEFPAVIYLEISIESWKKYARMMEALRYDLESRSNVSGEDLVDETARDRGVSFLMADCDDIFDQLCIPLKNLPILVPGNQPVPEKFLATGEVYGTYAKLY</sequence>
<feature type="domain" description="Fungal-type protein kinase" evidence="1">
    <location>
        <begin position="47"/>
        <end position="101"/>
    </location>
</feature>
<accession>A0A8H7TZV9</accession>